<evidence type="ECO:0000256" key="17">
    <source>
        <dbReference type="RuleBase" id="RU000681"/>
    </source>
</evidence>
<dbReference type="GO" id="GO:0004931">
    <property type="term" value="F:extracellularly ATP-gated monoatomic cation channel activity"/>
    <property type="evidence" value="ECO:0007669"/>
    <property type="project" value="UniProtKB-UniRule"/>
</dbReference>
<comment type="function">
    <text evidence="17">Receptor for ATP that acts as a ligand-gated ion channel.</text>
</comment>
<dbReference type="InParanoid" id="A0A6J2UM75"/>
<evidence type="ECO:0000256" key="4">
    <source>
        <dbReference type="ARBA" id="ARBA00022475"/>
    </source>
</evidence>
<proteinExistence type="inferred from homology"/>
<comment type="subunit">
    <text evidence="14">Homotrimer and heterotrimer; functional P2XRs are organized as homomeric and heteromeric trimers. Homotrimer. Forms heterotrimer with P2RX1. Forms heterotrimer with P2RX6. Forms heterotrimer with P2RX3.</text>
</comment>
<dbReference type="GO" id="GO:0001614">
    <property type="term" value="F:purinergic nucleotide receptor activity"/>
    <property type="evidence" value="ECO:0007669"/>
    <property type="project" value="UniProtKB-UniRule"/>
</dbReference>
<feature type="transmembrane region" description="Helical" evidence="17">
    <location>
        <begin position="339"/>
        <end position="361"/>
    </location>
</feature>
<feature type="transmembrane region" description="Helical" evidence="17">
    <location>
        <begin position="33"/>
        <end position="52"/>
    </location>
</feature>
<reference evidence="19" key="1">
    <citation type="submission" date="2025-08" db="UniProtKB">
        <authorList>
            <consortium name="RefSeq"/>
        </authorList>
    </citation>
    <scope>IDENTIFICATION</scope>
</reference>
<feature type="binding site" evidence="15">
    <location>
        <begin position="70"/>
        <end position="72"/>
    </location>
    <ligand>
        <name>ATP</name>
        <dbReference type="ChEBI" id="CHEBI:30616"/>
        <note>ligand shared between two neighboring subunits of the homotrimer</note>
    </ligand>
</feature>
<evidence type="ECO:0000256" key="14">
    <source>
        <dbReference type="PIRNR" id="PIRNR005713"/>
    </source>
</evidence>
<dbReference type="GO" id="GO:0005524">
    <property type="term" value="F:ATP binding"/>
    <property type="evidence" value="ECO:0007669"/>
    <property type="project" value="UniProtKB-UniRule"/>
</dbReference>
<evidence type="ECO:0000256" key="9">
    <source>
        <dbReference type="ARBA" id="ARBA00023157"/>
    </source>
</evidence>
<keyword evidence="7 14" id="KW-0406">Ion transport</keyword>
<evidence type="ECO:0000313" key="19">
    <source>
        <dbReference type="RefSeq" id="XP_030621123.1"/>
    </source>
</evidence>
<evidence type="ECO:0000256" key="1">
    <source>
        <dbReference type="ARBA" id="ARBA00004651"/>
    </source>
</evidence>
<accession>A0A6J2UM75</accession>
<dbReference type="FunFam" id="2.60.490.10:FF:000001">
    <property type="entry name" value="P2X purinoceptor"/>
    <property type="match status" value="1"/>
</dbReference>
<dbReference type="PANTHER" id="PTHR10125">
    <property type="entry name" value="P2X PURINOCEPTOR"/>
    <property type="match status" value="1"/>
</dbReference>
<dbReference type="RefSeq" id="XP_030621123.1">
    <property type="nucleotide sequence ID" value="XM_030765263.1"/>
</dbReference>
<protein>
    <recommendedName>
        <fullName evidence="14 17">P2X purinoceptor</fullName>
    </recommendedName>
    <alternativeName>
        <fullName evidence="14">P2X purinoceptor 2</fullName>
    </alternativeName>
</protein>
<evidence type="ECO:0000256" key="2">
    <source>
        <dbReference type="ARBA" id="ARBA00009848"/>
    </source>
</evidence>
<dbReference type="GO" id="GO:0005886">
    <property type="term" value="C:plasma membrane"/>
    <property type="evidence" value="ECO:0007669"/>
    <property type="project" value="UniProtKB-SubCell"/>
</dbReference>
<feature type="disulfide bond" evidence="16">
    <location>
        <begin position="129"/>
        <end position="152"/>
    </location>
</feature>
<dbReference type="PRINTS" id="PR01309">
    <property type="entry name" value="P2X2RECEPTOR"/>
</dbReference>
<dbReference type="InterPro" id="IPR053792">
    <property type="entry name" value="P2X_RECEPTOR_CS"/>
</dbReference>
<gene>
    <name evidence="19" type="primary">p2rx4b</name>
</gene>
<evidence type="ECO:0000313" key="18">
    <source>
        <dbReference type="Proteomes" id="UP000504632"/>
    </source>
</evidence>
<dbReference type="Pfam" id="PF00864">
    <property type="entry name" value="P2X_receptor"/>
    <property type="match status" value="1"/>
</dbReference>
<keyword evidence="17" id="KW-0675">Receptor</keyword>
<keyword evidence="15" id="KW-0067">ATP-binding</keyword>
<feature type="disulfide bond" evidence="16">
    <location>
        <begin position="264"/>
        <end position="273"/>
    </location>
</feature>
<feature type="binding site" evidence="15">
    <location>
        <position position="189"/>
    </location>
    <ligand>
        <name>ATP</name>
        <dbReference type="ChEBI" id="CHEBI:30616"/>
        <note>ligand shared between two neighboring subunits of the homotrimer</note>
    </ligand>
</feature>
<evidence type="ECO:0000256" key="12">
    <source>
        <dbReference type="ARBA" id="ARBA00023303"/>
    </source>
</evidence>
<keyword evidence="15" id="KW-0547">Nucleotide-binding</keyword>
<evidence type="ECO:0000256" key="13">
    <source>
        <dbReference type="ARBA" id="ARBA00036634"/>
    </source>
</evidence>
<dbReference type="PRINTS" id="PR01307">
    <property type="entry name" value="P2XRECEPTOR"/>
</dbReference>
<dbReference type="Gene3D" id="1.10.287.940">
    <property type="entry name" value="atp-gated p2x4 ion channel"/>
    <property type="match status" value="1"/>
</dbReference>
<dbReference type="OrthoDB" id="494673at2759"/>
<dbReference type="CTD" id="387301"/>
<comment type="function">
    <text evidence="14">ATP-gated nonselective transmembrane cation channel permeable to potassium, sodium and calcium. Activation by extracellular ATP induces a variety of cellular responses, such as excitatory postsynaptic responses in sensory neurons, neuromuscular junctions (NMJ) formation, hearing, perception of taste and peristalsis. In the inner ear, regulates sound transduction and auditory neurotransmission, outer hair cell electromotility, inner ear gap junctions, and K(+) recycling. Mediates synaptic transmission between neurons and from neurons to smooth muscle.</text>
</comment>
<dbReference type="Gene3D" id="2.60.490.10">
    <property type="entry name" value="atp-gated p2x4 ion channel domain"/>
    <property type="match status" value="1"/>
</dbReference>
<keyword evidence="10" id="KW-0325">Glycoprotein</keyword>
<dbReference type="GO" id="GO:0098794">
    <property type="term" value="C:postsynapse"/>
    <property type="evidence" value="ECO:0007669"/>
    <property type="project" value="GOC"/>
</dbReference>
<evidence type="ECO:0000256" key="11">
    <source>
        <dbReference type="ARBA" id="ARBA00023286"/>
    </source>
</evidence>
<dbReference type="GO" id="GO:0070588">
    <property type="term" value="P:calcium ion transmembrane transport"/>
    <property type="evidence" value="ECO:0007669"/>
    <property type="project" value="TreeGrafter"/>
</dbReference>
<evidence type="ECO:0000256" key="5">
    <source>
        <dbReference type="ARBA" id="ARBA00022692"/>
    </source>
</evidence>
<keyword evidence="18" id="KW-1185">Reference proteome</keyword>
<evidence type="ECO:0000256" key="10">
    <source>
        <dbReference type="ARBA" id="ARBA00023180"/>
    </source>
</evidence>
<evidence type="ECO:0000256" key="16">
    <source>
        <dbReference type="PIRSR" id="PIRSR005713-2"/>
    </source>
</evidence>
<keyword evidence="5 17" id="KW-0812">Transmembrane</keyword>
<dbReference type="PIRSF" id="PIRSF005713">
    <property type="entry name" value="P2X_purinoceptor"/>
    <property type="match status" value="1"/>
</dbReference>
<evidence type="ECO:0000256" key="15">
    <source>
        <dbReference type="PIRSR" id="PIRSR005713-1"/>
    </source>
</evidence>
<keyword evidence="12 17" id="KW-0407">Ion channel</keyword>
<dbReference type="InterPro" id="IPR001429">
    <property type="entry name" value="P2X_purnocptor"/>
</dbReference>
<dbReference type="InterPro" id="IPR003045">
    <property type="entry name" value="P2X2_purnocptor"/>
</dbReference>
<dbReference type="GO" id="GO:0033198">
    <property type="term" value="P:response to ATP"/>
    <property type="evidence" value="ECO:0007669"/>
    <property type="project" value="InterPro"/>
</dbReference>
<dbReference type="Proteomes" id="UP000504632">
    <property type="component" value="Chromosome 1"/>
</dbReference>
<evidence type="ECO:0000256" key="7">
    <source>
        <dbReference type="ARBA" id="ARBA00023065"/>
    </source>
</evidence>
<keyword evidence="6 17" id="KW-1133">Transmembrane helix</keyword>
<dbReference type="InterPro" id="IPR059116">
    <property type="entry name" value="P2X_receptor"/>
</dbReference>
<dbReference type="PROSITE" id="PS01212">
    <property type="entry name" value="P2X_RECEPTOR"/>
    <property type="match status" value="1"/>
</dbReference>
<keyword evidence="9 16" id="KW-1015">Disulfide bond</keyword>
<dbReference type="InterPro" id="IPR027309">
    <property type="entry name" value="P2X_extracellular_dom_sf"/>
</dbReference>
<dbReference type="PANTHER" id="PTHR10125:SF18">
    <property type="entry name" value="P2X PURINOCEPTOR 4"/>
    <property type="match status" value="1"/>
</dbReference>
<keyword evidence="8 14" id="KW-0472">Membrane</keyword>
<feature type="binding site" evidence="15">
    <location>
        <begin position="296"/>
        <end position="298"/>
    </location>
    <ligand>
        <name>ATP</name>
        <dbReference type="ChEBI" id="CHEBI:30616"/>
        <note>ligand shared between two neighboring subunits of the homotrimer</note>
    </ligand>
</feature>
<name>A0A6J2UM75_CHACN</name>
<organism evidence="18 19">
    <name type="scientific">Chanos chanos</name>
    <name type="common">Milkfish</name>
    <name type="synonym">Mugil chanos</name>
    <dbReference type="NCBI Taxonomy" id="29144"/>
    <lineage>
        <taxon>Eukaryota</taxon>
        <taxon>Metazoa</taxon>
        <taxon>Chordata</taxon>
        <taxon>Craniata</taxon>
        <taxon>Vertebrata</taxon>
        <taxon>Euteleostomi</taxon>
        <taxon>Actinopterygii</taxon>
        <taxon>Neopterygii</taxon>
        <taxon>Teleostei</taxon>
        <taxon>Ostariophysi</taxon>
        <taxon>Gonorynchiformes</taxon>
        <taxon>Chanidae</taxon>
        <taxon>Chanos</taxon>
    </lineage>
</organism>
<comment type="similarity">
    <text evidence="2 14 17">Belongs to the P2X receptor family.</text>
</comment>
<dbReference type="AlphaFoldDB" id="A0A6J2UM75"/>
<dbReference type="GeneID" id="115804762"/>
<comment type="catalytic activity">
    <reaction evidence="13">
        <text>Ca(2+)(in) = Ca(2+)(out)</text>
        <dbReference type="Rhea" id="RHEA:29671"/>
        <dbReference type="ChEBI" id="CHEBI:29108"/>
    </reaction>
</comment>
<evidence type="ECO:0000256" key="3">
    <source>
        <dbReference type="ARBA" id="ARBA00022448"/>
    </source>
</evidence>
<feature type="binding site" evidence="15">
    <location>
        <position position="316"/>
    </location>
    <ligand>
        <name>ATP</name>
        <dbReference type="ChEBI" id="CHEBI:30616"/>
        <note>ligand shared between two neighboring subunits of the homotrimer</note>
    </ligand>
</feature>
<feature type="disulfide bond" evidence="16">
    <location>
        <begin position="220"/>
        <end position="230"/>
    </location>
</feature>
<evidence type="ECO:0000256" key="6">
    <source>
        <dbReference type="ARBA" id="ARBA00022989"/>
    </source>
</evidence>
<feature type="disulfide bond" evidence="16">
    <location>
        <begin position="135"/>
        <end position="162"/>
    </location>
</feature>
<dbReference type="NCBIfam" id="TIGR00863">
    <property type="entry name" value="P2X"/>
    <property type="match status" value="1"/>
</dbReference>
<feature type="disulfide bond" evidence="16">
    <location>
        <begin position="119"/>
        <end position="168"/>
    </location>
</feature>
<comment type="subcellular location">
    <subcellularLocation>
        <location evidence="1">Cell membrane</location>
        <topology evidence="1">Multi-pass membrane protein</topology>
    </subcellularLocation>
    <subcellularLocation>
        <location evidence="17">Membrane</location>
        <topology evidence="17">Multi-pass membrane protein</topology>
    </subcellularLocation>
</comment>
<evidence type="ECO:0000256" key="8">
    <source>
        <dbReference type="ARBA" id="ARBA00023136"/>
    </source>
</evidence>
<keyword evidence="11 14" id="KW-1071">Ligand-gated ion channel</keyword>
<keyword evidence="3 14" id="KW-0813">Transport</keyword>
<keyword evidence="4" id="KW-1003">Cell membrane</keyword>
<sequence length="399" mass="44563">MAVDNKCCDSCFHCFFDYETPVTLVISSKRVGLLFRFIQLLIVAYVAVYVCWYQRGYQDSDSVISSVTTKVKGTAVTNTSVLGVHVWDVAEYVIPPQGESSFFILTNVIVTPGQTQSTCPETPSPATICHSNSDCTVGHMDVRGNGVQTGLCANYSDTVKTCEVRTWCPLENDSEIPKPAMMKSAEQFTVLIKNNIIYPKFNFSKRNILPHVNSSYLKRCIFHRTTDPHCPIFCLGDVVEEAGEDFDAMAIQGGVMGILIDWSCDLDMAESLCVPKYSFQRLDSKNPSNNVAPGYNFRFAKYFKDDENGETRTLIKAYGIRFDVIVFGKAGRFSIVQTIVNLGATLAFLSLVNAVCDWVMLTFMEKRDYYSKHKFIHLDNNADGARESLTLGETAYGTQ</sequence>